<accession>A0A3M7SH69</accession>
<reference evidence="1 2" key="1">
    <citation type="journal article" date="2018" name="Sci. Rep.">
        <title>Genomic signatures of local adaptation to the degree of environmental predictability in rotifers.</title>
        <authorList>
            <person name="Franch-Gras L."/>
            <person name="Hahn C."/>
            <person name="Garcia-Roger E.M."/>
            <person name="Carmona M.J."/>
            <person name="Serra M."/>
            <person name="Gomez A."/>
        </authorList>
    </citation>
    <scope>NUCLEOTIDE SEQUENCE [LARGE SCALE GENOMIC DNA]</scope>
    <source>
        <strain evidence="1">HYR1</strain>
    </source>
</reference>
<comment type="caution">
    <text evidence="1">The sequence shown here is derived from an EMBL/GenBank/DDBJ whole genome shotgun (WGS) entry which is preliminary data.</text>
</comment>
<gene>
    <name evidence="1" type="ORF">BpHYR1_042228</name>
</gene>
<dbReference type="Proteomes" id="UP000276133">
    <property type="component" value="Unassembled WGS sequence"/>
</dbReference>
<dbReference type="EMBL" id="REGN01001394">
    <property type="protein sequence ID" value="RNA34957.1"/>
    <property type="molecule type" value="Genomic_DNA"/>
</dbReference>
<sequence>MSKLHPSIFFNIEKNNLLKLRTQCFADLQSFCRNCGSVFCEIQYKMTKRTKKILSLHIKLNL</sequence>
<organism evidence="1 2">
    <name type="scientific">Brachionus plicatilis</name>
    <name type="common">Marine rotifer</name>
    <name type="synonym">Brachionus muelleri</name>
    <dbReference type="NCBI Taxonomy" id="10195"/>
    <lineage>
        <taxon>Eukaryota</taxon>
        <taxon>Metazoa</taxon>
        <taxon>Spiralia</taxon>
        <taxon>Gnathifera</taxon>
        <taxon>Rotifera</taxon>
        <taxon>Eurotatoria</taxon>
        <taxon>Monogononta</taxon>
        <taxon>Pseudotrocha</taxon>
        <taxon>Ploima</taxon>
        <taxon>Brachionidae</taxon>
        <taxon>Brachionus</taxon>
    </lineage>
</organism>
<keyword evidence="2" id="KW-1185">Reference proteome</keyword>
<evidence type="ECO:0000313" key="1">
    <source>
        <dbReference type="EMBL" id="RNA34957.1"/>
    </source>
</evidence>
<name>A0A3M7SH69_BRAPC</name>
<dbReference type="AlphaFoldDB" id="A0A3M7SH69"/>
<protein>
    <submittedName>
        <fullName evidence="1">Uncharacterized protein</fullName>
    </submittedName>
</protein>
<proteinExistence type="predicted"/>
<evidence type="ECO:0000313" key="2">
    <source>
        <dbReference type="Proteomes" id="UP000276133"/>
    </source>
</evidence>